<evidence type="ECO:0008006" key="4">
    <source>
        <dbReference type="Google" id="ProtNLM"/>
    </source>
</evidence>
<reference evidence="3" key="2">
    <citation type="submission" date="2020-04" db="EMBL/GenBank/DDBJ databases">
        <authorList>
            <consortium name="NCBI Genome Project"/>
        </authorList>
    </citation>
    <scope>NUCLEOTIDE SEQUENCE</scope>
    <source>
        <strain evidence="3">CBS 304.34</strain>
    </source>
</reference>
<sequence>MSTNEDTQKVTTLVAKMEVKPSEEEELCGPCLRCTPKPDPPRSAICATEAFMEYINEAGRPNHHPCCTGDNLATFTTSKEYICRISKFFVNALKGSFREVEDRVVRLHHDDPAAFRLWVFYERNEVNTKGEVLEAEVPCAVQGKPEDNAELCSYMWDLSKAWIFGEKYQNSVSLMVHICENTHKKSPLQFYVIENICKQLDNKKYIWKDISCLYAYDGFVEELYLARKTPNFTSNEHKCGELTYVGPRDDEDYEYENGGWGPSSSDRPDYKNEKNWRCNCNHQVV</sequence>
<proteinExistence type="predicted"/>
<reference evidence="1 3" key="1">
    <citation type="journal article" date="2020" name="Stud. Mycol.">
        <title>101 Dothideomycetes genomes: a test case for predicting lifestyles and emergence of pathogens.</title>
        <authorList>
            <person name="Haridas S."/>
            <person name="Albert R."/>
            <person name="Binder M."/>
            <person name="Bloem J."/>
            <person name="Labutti K."/>
            <person name="Salamov A."/>
            <person name="Andreopoulos B."/>
            <person name="Baker S."/>
            <person name="Barry K."/>
            <person name="Bills G."/>
            <person name="Bluhm B."/>
            <person name="Cannon C."/>
            <person name="Castanera R."/>
            <person name="Culley D."/>
            <person name="Daum C."/>
            <person name="Ezra D."/>
            <person name="Gonzalez J."/>
            <person name="Henrissat B."/>
            <person name="Kuo A."/>
            <person name="Liang C."/>
            <person name="Lipzen A."/>
            <person name="Lutzoni F."/>
            <person name="Magnuson J."/>
            <person name="Mondo S."/>
            <person name="Nolan M."/>
            <person name="Ohm R."/>
            <person name="Pangilinan J."/>
            <person name="Park H.-J."/>
            <person name="Ramirez L."/>
            <person name="Alfaro M."/>
            <person name="Sun H."/>
            <person name="Tritt A."/>
            <person name="Yoshinaga Y."/>
            <person name="Zwiers L.-H."/>
            <person name="Turgeon B."/>
            <person name="Goodwin S."/>
            <person name="Spatafora J."/>
            <person name="Crous P."/>
            <person name="Grigoriev I."/>
        </authorList>
    </citation>
    <scope>NUCLEOTIDE SEQUENCE</scope>
    <source>
        <strain evidence="1 3">CBS 304.34</strain>
    </source>
</reference>
<keyword evidence="2" id="KW-1185">Reference proteome</keyword>
<reference evidence="3" key="3">
    <citation type="submission" date="2025-04" db="UniProtKB">
        <authorList>
            <consortium name="RefSeq"/>
        </authorList>
    </citation>
    <scope>IDENTIFICATION</scope>
    <source>
        <strain evidence="3">CBS 304.34</strain>
    </source>
</reference>
<protein>
    <recommendedName>
        <fullName evidence="4">BTB domain-containing protein</fullName>
    </recommendedName>
</protein>
<dbReference type="GeneID" id="54466287"/>
<evidence type="ECO:0000313" key="2">
    <source>
        <dbReference type="Proteomes" id="UP000504636"/>
    </source>
</evidence>
<organism evidence="1">
    <name type="scientific">Mytilinidion resinicola</name>
    <dbReference type="NCBI Taxonomy" id="574789"/>
    <lineage>
        <taxon>Eukaryota</taxon>
        <taxon>Fungi</taxon>
        <taxon>Dikarya</taxon>
        <taxon>Ascomycota</taxon>
        <taxon>Pezizomycotina</taxon>
        <taxon>Dothideomycetes</taxon>
        <taxon>Pleosporomycetidae</taxon>
        <taxon>Mytilinidiales</taxon>
        <taxon>Mytilinidiaceae</taxon>
        <taxon>Mytilinidion</taxon>
    </lineage>
</organism>
<name>A0A6A6YPV9_9PEZI</name>
<dbReference type="RefSeq" id="XP_033577553.1">
    <property type="nucleotide sequence ID" value="XM_033725394.1"/>
</dbReference>
<dbReference type="AlphaFoldDB" id="A0A6A6YPV9"/>
<evidence type="ECO:0000313" key="3">
    <source>
        <dbReference type="RefSeq" id="XP_033577553.1"/>
    </source>
</evidence>
<dbReference type="Proteomes" id="UP000504636">
    <property type="component" value="Unplaced"/>
</dbReference>
<gene>
    <name evidence="1 3" type="ORF">BDZ99DRAFT_519285</name>
</gene>
<evidence type="ECO:0000313" key="1">
    <source>
        <dbReference type="EMBL" id="KAF2810589.1"/>
    </source>
</evidence>
<dbReference type="EMBL" id="MU003699">
    <property type="protein sequence ID" value="KAF2810589.1"/>
    <property type="molecule type" value="Genomic_DNA"/>
</dbReference>
<accession>A0A6A6YPV9</accession>
<dbReference type="OrthoDB" id="1022638at2759"/>